<accession>A0A7M7KKZ2</accession>
<sequence length="497" mass="55792">MMEASDLEEEENVVELYEQARFELTRQRKAHEFQKRLLIEYETEVQRLHDRNQALEAALRDAEKKKARLQQDISEADDSPTSEPDATGHSSAEDINDGSCPVSKSGDLPPLQRLDRCKTESVLLNRRCRSTCLSTQPTDSEIHAEGGPLAPVNTLLVAHLGCAQYRSNDAENNALGNNIRELQDQIANLKEANAKSLVKGDQQVRQIAELTEELLGVRTAYGELVNQVERLIYERNLFERDAADISEHRRTLSLERPLAEIEEVHAFRTLSSIGDELGLTGHHINFGEYAEKHRETAENVNWDALLEVEEAPELLDRLERKSAYWTNTSLGHFVQLHPTESIVSERRSPSSSGSRCLSTPNERVHSEDIDESSDPSTKQLPFPRTPPQRKQDTQYEVTKEVENGNEVAREGSVVDVSGIRGETPIDSETRCDVSFTTPQVFSNWGDVFKCLVPWRTSTLACCSGLKVDEASTDGLELQRGCRFAGANYFARSSRTAD</sequence>
<dbReference type="GO" id="GO:0017119">
    <property type="term" value="C:Golgi transport complex"/>
    <property type="evidence" value="ECO:0007669"/>
    <property type="project" value="InterPro"/>
</dbReference>
<evidence type="ECO:0000256" key="1">
    <source>
        <dbReference type="SAM" id="Coils"/>
    </source>
</evidence>
<evidence type="ECO:0000313" key="4">
    <source>
        <dbReference type="Proteomes" id="UP000594260"/>
    </source>
</evidence>
<evidence type="ECO:0000256" key="2">
    <source>
        <dbReference type="SAM" id="MobiDB-lite"/>
    </source>
</evidence>
<feature type="region of interest" description="Disordered" evidence="2">
    <location>
        <begin position="62"/>
        <end position="111"/>
    </location>
</feature>
<protein>
    <submittedName>
        <fullName evidence="3">Uncharacterized protein</fullName>
    </submittedName>
</protein>
<dbReference type="Pfam" id="PF04124">
    <property type="entry name" value="Dor1"/>
    <property type="match status" value="1"/>
</dbReference>
<feature type="region of interest" description="Disordered" evidence="2">
    <location>
        <begin position="341"/>
        <end position="394"/>
    </location>
</feature>
<dbReference type="RefSeq" id="XP_022668452.1">
    <property type="nucleotide sequence ID" value="XM_022812717.1"/>
</dbReference>
<dbReference type="AlphaFoldDB" id="A0A7M7KKZ2"/>
<dbReference type="InterPro" id="IPR007255">
    <property type="entry name" value="COG8"/>
</dbReference>
<dbReference type="EnsemblMetazoa" id="XM_022812717">
    <property type="protein sequence ID" value="XP_022668452"/>
    <property type="gene ID" value="LOC111253395"/>
</dbReference>
<keyword evidence="4" id="KW-1185">Reference proteome</keyword>
<name>A0A7M7KKZ2_VARDE</name>
<organism evidence="3 4">
    <name type="scientific">Varroa destructor</name>
    <name type="common">Honeybee mite</name>
    <dbReference type="NCBI Taxonomy" id="109461"/>
    <lineage>
        <taxon>Eukaryota</taxon>
        <taxon>Metazoa</taxon>
        <taxon>Ecdysozoa</taxon>
        <taxon>Arthropoda</taxon>
        <taxon>Chelicerata</taxon>
        <taxon>Arachnida</taxon>
        <taxon>Acari</taxon>
        <taxon>Parasitiformes</taxon>
        <taxon>Mesostigmata</taxon>
        <taxon>Gamasina</taxon>
        <taxon>Dermanyssoidea</taxon>
        <taxon>Varroidae</taxon>
        <taxon>Varroa</taxon>
    </lineage>
</organism>
<feature type="coiled-coil region" evidence="1">
    <location>
        <begin position="165"/>
        <end position="199"/>
    </location>
</feature>
<dbReference type="Proteomes" id="UP000594260">
    <property type="component" value="Unplaced"/>
</dbReference>
<evidence type="ECO:0000313" key="3">
    <source>
        <dbReference type="EnsemblMetazoa" id="XP_022668452"/>
    </source>
</evidence>
<proteinExistence type="predicted"/>
<feature type="compositionally biased region" description="Polar residues" evidence="2">
    <location>
        <begin position="81"/>
        <end position="90"/>
    </location>
</feature>
<dbReference type="InParanoid" id="A0A7M7KKZ2"/>
<keyword evidence="1" id="KW-0175">Coiled coil</keyword>
<dbReference type="KEGG" id="vde:111253395"/>
<feature type="compositionally biased region" description="Low complexity" evidence="2">
    <location>
        <begin position="349"/>
        <end position="358"/>
    </location>
</feature>
<reference evidence="3" key="1">
    <citation type="submission" date="2021-01" db="UniProtKB">
        <authorList>
            <consortium name="EnsemblMetazoa"/>
        </authorList>
    </citation>
    <scope>IDENTIFICATION</scope>
</reference>
<dbReference type="GeneID" id="111253395"/>